<evidence type="ECO:0000259" key="9">
    <source>
        <dbReference type="PROSITE" id="PS50280"/>
    </source>
</evidence>
<organism evidence="12 13">
    <name type="scientific">Lepraria finkii</name>
    <dbReference type="NCBI Taxonomy" id="1340010"/>
    <lineage>
        <taxon>Eukaryota</taxon>
        <taxon>Fungi</taxon>
        <taxon>Dikarya</taxon>
        <taxon>Ascomycota</taxon>
        <taxon>Pezizomycotina</taxon>
        <taxon>Lecanoromycetes</taxon>
        <taxon>OSLEUM clade</taxon>
        <taxon>Lecanoromycetidae</taxon>
        <taxon>Lecanorales</taxon>
        <taxon>Lecanorineae</taxon>
        <taxon>Stereocaulaceae</taxon>
        <taxon>Lepraria</taxon>
    </lineage>
</organism>
<evidence type="ECO:0000259" key="11">
    <source>
        <dbReference type="PROSITE" id="PS50868"/>
    </source>
</evidence>
<evidence type="ECO:0000256" key="3">
    <source>
        <dbReference type="ARBA" id="ARBA00022603"/>
    </source>
</evidence>
<dbReference type="InterPro" id="IPR007728">
    <property type="entry name" value="Pre-SET_dom"/>
</dbReference>
<dbReference type="PANTHER" id="PTHR46223">
    <property type="entry name" value="HISTONE-LYSINE N-METHYLTRANSFERASE SUV39H"/>
    <property type="match status" value="1"/>
</dbReference>
<comment type="subcellular location">
    <subcellularLocation>
        <location evidence="1">Chromosome</location>
    </subcellularLocation>
</comment>
<evidence type="ECO:0000256" key="4">
    <source>
        <dbReference type="ARBA" id="ARBA00022679"/>
    </source>
</evidence>
<keyword evidence="2" id="KW-0158">Chromosome</keyword>
<accession>A0ABR4AUP3</accession>
<feature type="region of interest" description="Disordered" evidence="8">
    <location>
        <begin position="87"/>
        <end position="119"/>
    </location>
</feature>
<dbReference type="SUPFAM" id="SSF82199">
    <property type="entry name" value="SET domain"/>
    <property type="match status" value="1"/>
</dbReference>
<keyword evidence="3" id="KW-0489">Methyltransferase</keyword>
<keyword evidence="13" id="KW-1185">Reference proteome</keyword>
<sequence length="496" mass="55992">MLPAYKPSSIETQKQRVGTPISLHAYNPHITTRQLPHEASPQSTLDIRTKEFSSSLSQSRFQPRQLSPSLNKRKIIDLTLSDDDEIVPIPRKKSRSSSQSTDLSAEPNHDSRKNDKVGVKQLVPTLKSTNLNGTVSAPRRLHFASKSTKVREKAPVFRSPYSQATSSQERVSAVQVPPLQPSPADCRRVFLENLSVLKGVTVINTVDDSSPPLGFKFIKENVIGKGVHRATDEFMSGCTCRKDNGRQIGCEYLVCECLEDSATTKDGKKMFPYSARKIDSGCLRPFYLQGGFHVFECNEKCNCMSNCKNRVVQHGRTVPLEIFKTTNRGWGLRCKVDLKTGQFIDTYRGEVITHEEAERRGNKRHPDDRENYFFNLDRWEDESEGYVCDGTFMGGPTRFINHSCDPNCQQMTVSYNHADINIYDLAFFATEPIPAGTELTFDYSASVDEEIDDADEDVEQSRVITEKKADELEKKKGYRPSRCLCGADNCRGYFFT</sequence>
<dbReference type="PROSITE" id="PS50868">
    <property type="entry name" value="POST_SET"/>
    <property type="match status" value="1"/>
</dbReference>
<feature type="domain" description="Post-SET" evidence="11">
    <location>
        <begin position="479"/>
        <end position="495"/>
    </location>
</feature>
<proteinExistence type="predicted"/>
<dbReference type="Pfam" id="PF00856">
    <property type="entry name" value="SET"/>
    <property type="match status" value="1"/>
</dbReference>
<evidence type="ECO:0008006" key="14">
    <source>
        <dbReference type="Google" id="ProtNLM"/>
    </source>
</evidence>
<evidence type="ECO:0000256" key="2">
    <source>
        <dbReference type="ARBA" id="ARBA00022454"/>
    </source>
</evidence>
<reference evidence="12 13" key="1">
    <citation type="submission" date="2024-09" db="EMBL/GenBank/DDBJ databases">
        <title>Rethinking Asexuality: The Enigmatic Case of Functional Sexual Genes in Lepraria (Stereocaulaceae).</title>
        <authorList>
            <person name="Doellman M."/>
            <person name="Sun Y."/>
            <person name="Barcenas-Pena A."/>
            <person name="Lumbsch H.T."/>
            <person name="Grewe F."/>
        </authorList>
    </citation>
    <scope>NUCLEOTIDE SEQUENCE [LARGE SCALE GENOMIC DNA]</scope>
    <source>
        <strain evidence="12 13">Grewe 0041</strain>
    </source>
</reference>
<dbReference type="SMART" id="SM00317">
    <property type="entry name" value="SET"/>
    <property type="match status" value="1"/>
</dbReference>
<feature type="domain" description="Pre-SET" evidence="10">
    <location>
        <begin position="236"/>
        <end position="315"/>
    </location>
</feature>
<dbReference type="Gene3D" id="2.170.270.10">
    <property type="entry name" value="SET domain"/>
    <property type="match status" value="1"/>
</dbReference>
<dbReference type="PROSITE" id="PS50867">
    <property type="entry name" value="PRE_SET"/>
    <property type="match status" value="1"/>
</dbReference>
<evidence type="ECO:0000256" key="5">
    <source>
        <dbReference type="ARBA" id="ARBA00022691"/>
    </source>
</evidence>
<protein>
    <recommendedName>
        <fullName evidence="14">SET domain-containing protein</fullName>
    </recommendedName>
</protein>
<dbReference type="Pfam" id="PF05033">
    <property type="entry name" value="Pre-SET"/>
    <property type="match status" value="1"/>
</dbReference>
<dbReference type="Proteomes" id="UP001590951">
    <property type="component" value="Unassembled WGS sequence"/>
</dbReference>
<keyword evidence="7" id="KW-0862">Zinc</keyword>
<dbReference type="SMART" id="SM00468">
    <property type="entry name" value="PreSET"/>
    <property type="match status" value="1"/>
</dbReference>
<comment type="caution">
    <text evidence="12">The sequence shown here is derived from an EMBL/GenBank/DDBJ whole genome shotgun (WGS) entry which is preliminary data.</text>
</comment>
<keyword evidence="5" id="KW-0949">S-adenosyl-L-methionine</keyword>
<evidence type="ECO:0000313" key="13">
    <source>
        <dbReference type="Proteomes" id="UP001590951"/>
    </source>
</evidence>
<dbReference type="PANTHER" id="PTHR46223:SF3">
    <property type="entry name" value="HISTONE-LYSINE N-METHYLTRANSFERASE SET-23"/>
    <property type="match status" value="1"/>
</dbReference>
<feature type="compositionally biased region" description="Basic and acidic residues" evidence="8">
    <location>
        <begin position="107"/>
        <end position="118"/>
    </location>
</feature>
<dbReference type="PROSITE" id="PS50280">
    <property type="entry name" value="SET"/>
    <property type="match status" value="1"/>
</dbReference>
<evidence type="ECO:0000313" key="12">
    <source>
        <dbReference type="EMBL" id="KAL2048990.1"/>
    </source>
</evidence>
<dbReference type="InterPro" id="IPR046341">
    <property type="entry name" value="SET_dom_sf"/>
</dbReference>
<dbReference type="EMBL" id="JBHFEH010000074">
    <property type="protein sequence ID" value="KAL2048990.1"/>
    <property type="molecule type" value="Genomic_DNA"/>
</dbReference>
<gene>
    <name evidence="12" type="ORF">ABVK25_010742</name>
</gene>
<evidence type="ECO:0000259" key="10">
    <source>
        <dbReference type="PROSITE" id="PS50867"/>
    </source>
</evidence>
<dbReference type="InterPro" id="IPR003616">
    <property type="entry name" value="Post-SET_dom"/>
</dbReference>
<evidence type="ECO:0000256" key="8">
    <source>
        <dbReference type="SAM" id="MobiDB-lite"/>
    </source>
</evidence>
<keyword evidence="6" id="KW-0479">Metal-binding</keyword>
<feature type="domain" description="SET" evidence="9">
    <location>
        <begin position="318"/>
        <end position="444"/>
    </location>
</feature>
<name>A0ABR4AUP3_9LECA</name>
<dbReference type="InterPro" id="IPR050973">
    <property type="entry name" value="H3K9_Histone-Lys_N-MTase"/>
</dbReference>
<dbReference type="InterPro" id="IPR001214">
    <property type="entry name" value="SET_dom"/>
</dbReference>
<evidence type="ECO:0000256" key="6">
    <source>
        <dbReference type="ARBA" id="ARBA00022723"/>
    </source>
</evidence>
<evidence type="ECO:0000256" key="1">
    <source>
        <dbReference type="ARBA" id="ARBA00004286"/>
    </source>
</evidence>
<evidence type="ECO:0000256" key="7">
    <source>
        <dbReference type="ARBA" id="ARBA00022833"/>
    </source>
</evidence>
<keyword evidence="4" id="KW-0808">Transferase</keyword>